<proteinExistence type="predicted"/>
<comment type="caution">
    <text evidence="1">The sequence shown here is derived from an EMBL/GenBank/DDBJ whole genome shotgun (WGS) entry which is preliminary data.</text>
</comment>
<accession>A0ACC0V288</accession>
<dbReference type="EMBL" id="CM047943">
    <property type="protein sequence ID" value="KAI9900004.1"/>
    <property type="molecule type" value="Genomic_DNA"/>
</dbReference>
<sequence>MSAVRNNWRRCLAARPTATPLSACPSSSPSTTTGIAVLRRNRHFSQSCLRPRDHRDPHEQLRNARPLLSPARAQRALDFGTGRKSRYFAVLCAAAAAVFYLANTQVIPASGRRRFNFMSEDLMKWIGDVSVEGVRREIEDKGGRILPESDARVAVVRRVMSRLIPVSGMADNDWEIHVIDAGQTANAFVTPGGKLFVFSGLLNVCRNQDALAAVLGHEIAHNTAAHSGERMSAGAAGWVTSASLFFLIGPLRGLALALIWSAAGGWYLSDLLLQFPMTRTQESEADHIGLMMMAEACYDPREAVGFWRRMNALKEMGGREVPEMLSTHPSNDHRIDKLNEWMPEALRKRAESDCAPTRAWADQFRDAMHKSQWVYVLTA</sequence>
<dbReference type="Proteomes" id="UP001163324">
    <property type="component" value="Chromosome 4"/>
</dbReference>
<reference evidence="1" key="1">
    <citation type="submission" date="2022-10" db="EMBL/GenBank/DDBJ databases">
        <title>Complete Genome of Trichothecium roseum strain YXFP-22015, a Plant Pathogen Isolated from Citrus.</title>
        <authorList>
            <person name="Wang Y."/>
            <person name="Zhu L."/>
        </authorList>
    </citation>
    <scope>NUCLEOTIDE SEQUENCE</scope>
    <source>
        <strain evidence="1">YXFP-22015</strain>
    </source>
</reference>
<name>A0ACC0V288_9HYPO</name>
<keyword evidence="2" id="KW-1185">Reference proteome</keyword>
<gene>
    <name evidence="1" type="ORF">N3K66_004266</name>
</gene>
<evidence type="ECO:0000313" key="2">
    <source>
        <dbReference type="Proteomes" id="UP001163324"/>
    </source>
</evidence>
<organism evidence="1 2">
    <name type="scientific">Trichothecium roseum</name>
    <dbReference type="NCBI Taxonomy" id="47278"/>
    <lineage>
        <taxon>Eukaryota</taxon>
        <taxon>Fungi</taxon>
        <taxon>Dikarya</taxon>
        <taxon>Ascomycota</taxon>
        <taxon>Pezizomycotina</taxon>
        <taxon>Sordariomycetes</taxon>
        <taxon>Hypocreomycetidae</taxon>
        <taxon>Hypocreales</taxon>
        <taxon>Hypocreales incertae sedis</taxon>
        <taxon>Trichothecium</taxon>
    </lineage>
</organism>
<protein>
    <submittedName>
        <fullName evidence="1">Uncharacterized protein</fullName>
    </submittedName>
</protein>
<evidence type="ECO:0000313" key="1">
    <source>
        <dbReference type="EMBL" id="KAI9900004.1"/>
    </source>
</evidence>